<keyword evidence="2" id="KW-0813">Transport</keyword>
<dbReference type="PANTHER" id="PTHR22950">
    <property type="entry name" value="AMINO ACID TRANSPORTER"/>
    <property type="match status" value="1"/>
</dbReference>
<accession>A0A9K3IDA3</accession>
<reference evidence="11" key="1">
    <citation type="journal article" date="2017" name="Nature">
        <title>The sunflower genome provides insights into oil metabolism, flowering and Asterid evolution.</title>
        <authorList>
            <person name="Badouin H."/>
            <person name="Gouzy J."/>
            <person name="Grassa C.J."/>
            <person name="Murat F."/>
            <person name="Staton S.E."/>
            <person name="Cottret L."/>
            <person name="Lelandais-Briere C."/>
            <person name="Owens G.L."/>
            <person name="Carrere S."/>
            <person name="Mayjonade B."/>
            <person name="Legrand L."/>
            <person name="Gill N."/>
            <person name="Kane N.C."/>
            <person name="Bowers J.E."/>
            <person name="Hubner S."/>
            <person name="Bellec A."/>
            <person name="Berard A."/>
            <person name="Berges H."/>
            <person name="Blanchet N."/>
            <person name="Boniface M.C."/>
            <person name="Brunel D."/>
            <person name="Catrice O."/>
            <person name="Chaidir N."/>
            <person name="Claudel C."/>
            <person name="Donnadieu C."/>
            <person name="Faraut T."/>
            <person name="Fievet G."/>
            <person name="Helmstetter N."/>
            <person name="King M."/>
            <person name="Knapp S.J."/>
            <person name="Lai Z."/>
            <person name="Le Paslier M.C."/>
            <person name="Lippi Y."/>
            <person name="Lorenzon L."/>
            <person name="Mandel J.R."/>
            <person name="Marage G."/>
            <person name="Marchand G."/>
            <person name="Marquand E."/>
            <person name="Bret-Mestries E."/>
            <person name="Morien E."/>
            <person name="Nambeesan S."/>
            <person name="Nguyen T."/>
            <person name="Pegot-Espagnet P."/>
            <person name="Pouilly N."/>
            <person name="Raftis F."/>
            <person name="Sallet E."/>
            <person name="Schiex T."/>
            <person name="Thomas J."/>
            <person name="Vandecasteele C."/>
            <person name="Vares D."/>
            <person name="Vear F."/>
            <person name="Vautrin S."/>
            <person name="Crespi M."/>
            <person name="Mangin B."/>
            <person name="Burke J.M."/>
            <person name="Salse J."/>
            <person name="Munos S."/>
            <person name="Vincourt P."/>
            <person name="Rieseberg L.H."/>
            <person name="Langlade N.B."/>
        </authorList>
    </citation>
    <scope>NUCLEOTIDE SEQUENCE</scope>
    <source>
        <tissue evidence="11">Leaves</tissue>
    </source>
</reference>
<evidence type="ECO:0000256" key="4">
    <source>
        <dbReference type="ARBA" id="ARBA00022970"/>
    </source>
</evidence>
<dbReference type="EMBL" id="MNCJ02000323">
    <property type="protein sequence ID" value="KAF5794607.1"/>
    <property type="molecule type" value="Genomic_DNA"/>
</dbReference>
<feature type="transmembrane region" description="Helical" evidence="9">
    <location>
        <begin position="293"/>
        <end position="316"/>
    </location>
</feature>
<dbReference type="GO" id="GO:0016020">
    <property type="term" value="C:membrane"/>
    <property type="evidence" value="ECO:0000318"/>
    <property type="project" value="GO_Central"/>
</dbReference>
<feature type="region of interest" description="Disordered" evidence="8">
    <location>
        <begin position="15"/>
        <end position="35"/>
    </location>
</feature>
<feature type="transmembrane region" description="Helical" evidence="9">
    <location>
        <begin position="155"/>
        <end position="175"/>
    </location>
</feature>
<keyword evidence="5 9" id="KW-1133">Transmembrane helix</keyword>
<dbReference type="GO" id="GO:0015171">
    <property type="term" value="F:amino acid transmembrane transporter activity"/>
    <property type="evidence" value="ECO:0000318"/>
    <property type="project" value="GO_Central"/>
</dbReference>
<sequence length="448" mass="49431">MKNEEEPDYIFLADDDDDDKVVNGDGNEENFFDADGIADTKIDRKDCESLTYADDDPKPDSLDPSWPQSYRRSMDYLASQSLNFLGSPKLSPVGGGSSHPSSPRRRIITSLDKPLLPETDNQLKEHHSSENLLHPQRTPSTKDLSTVRKSSFSQAVVNGVNLLCGVGLLSTSYAAKQGGWAGLSVLFVFCILSFYTGLLLRYCLDSRPGLNTYPDIGEAAFGKTGRLVISIILYVELYAACVEYIILESDNLSSLFPNAYISLGGHYISSQYLCAIMVTLVVLPTVWLRDMSVLSYISAGGVFVSILLVICLFWVGLVDNIGFQVESTKTLNLSTLPVAVGLYGYCYAGHAVLPNIYTSMENRNQFPLVLFASFGICTILYAGVAIMGYMMFGESIESQFTLNLPTNFLASKIAVWATVINPFTKYPFALSDDQDSYKMYFVTIFVPI</sequence>
<feature type="transmembrane region" description="Helical" evidence="9">
    <location>
        <begin position="225"/>
        <end position="247"/>
    </location>
</feature>
<name>A0A9K3IDA3_HELAN</name>
<keyword evidence="6 9" id="KW-0472">Membrane</keyword>
<evidence type="ECO:0000256" key="7">
    <source>
        <dbReference type="ARBA" id="ARBA00049662"/>
    </source>
</evidence>
<proteinExistence type="inferred from homology"/>
<dbReference type="Pfam" id="PF01490">
    <property type="entry name" value="Aa_trans"/>
    <property type="match status" value="1"/>
</dbReference>
<evidence type="ECO:0000256" key="2">
    <source>
        <dbReference type="ARBA" id="ARBA00022448"/>
    </source>
</evidence>
<feature type="transmembrane region" description="Helical" evidence="9">
    <location>
        <begin position="181"/>
        <end position="204"/>
    </location>
</feature>
<dbReference type="InterPro" id="IPR013057">
    <property type="entry name" value="AA_transpt_TM"/>
</dbReference>
<feature type="transmembrane region" description="Helical" evidence="9">
    <location>
        <begin position="267"/>
        <end position="286"/>
    </location>
</feature>
<comment type="subcellular location">
    <subcellularLocation>
        <location evidence="1">Membrane</location>
        <topology evidence="1">Multi-pass membrane protein</topology>
    </subcellularLocation>
</comment>
<comment type="caution">
    <text evidence="11">The sequence shown here is derived from an EMBL/GenBank/DDBJ whole genome shotgun (WGS) entry which is preliminary data.</text>
</comment>
<keyword evidence="3 9" id="KW-0812">Transmembrane</keyword>
<feature type="domain" description="Amino acid transporter transmembrane" evidence="10">
    <location>
        <begin position="148"/>
        <end position="430"/>
    </location>
</feature>
<gene>
    <name evidence="11" type="ORF">HanXRQr2_Chr08g0330001</name>
</gene>
<dbReference type="Gramene" id="mRNA:HanXRQr2_Chr08g0330001">
    <property type="protein sequence ID" value="mRNA:HanXRQr2_Chr08g0330001"/>
    <property type="gene ID" value="HanXRQr2_Chr08g0330001"/>
</dbReference>
<dbReference type="PANTHER" id="PTHR22950:SF692">
    <property type="entry name" value="TRANSMEMBRANE AMINO ACID TRANSPORTER FAMILY PROTEIN"/>
    <property type="match status" value="1"/>
</dbReference>
<dbReference type="GO" id="GO:0031090">
    <property type="term" value="C:organelle membrane"/>
    <property type="evidence" value="ECO:0007669"/>
    <property type="project" value="UniProtKB-ARBA"/>
</dbReference>
<keyword evidence="4" id="KW-0029">Amino-acid transport</keyword>
<evidence type="ECO:0000256" key="9">
    <source>
        <dbReference type="SAM" id="Phobius"/>
    </source>
</evidence>
<dbReference type="AlphaFoldDB" id="A0A9K3IDA3"/>
<evidence type="ECO:0000313" key="12">
    <source>
        <dbReference type="Proteomes" id="UP000215914"/>
    </source>
</evidence>
<evidence type="ECO:0000256" key="6">
    <source>
        <dbReference type="ARBA" id="ARBA00023136"/>
    </source>
</evidence>
<evidence type="ECO:0000313" key="11">
    <source>
        <dbReference type="EMBL" id="KAF5794607.1"/>
    </source>
</evidence>
<comment type="similarity">
    <text evidence="7">Belongs to the amino acid/polyamine transporter 2 family. Amino acid/auxin permease (AAAP) (TC 2.A.18.5) subfamily.</text>
</comment>
<dbReference type="Proteomes" id="UP000215914">
    <property type="component" value="Unassembled WGS sequence"/>
</dbReference>
<evidence type="ECO:0000256" key="5">
    <source>
        <dbReference type="ARBA" id="ARBA00022989"/>
    </source>
</evidence>
<evidence type="ECO:0000259" key="10">
    <source>
        <dbReference type="Pfam" id="PF01490"/>
    </source>
</evidence>
<organism evidence="11 12">
    <name type="scientific">Helianthus annuus</name>
    <name type="common">Common sunflower</name>
    <dbReference type="NCBI Taxonomy" id="4232"/>
    <lineage>
        <taxon>Eukaryota</taxon>
        <taxon>Viridiplantae</taxon>
        <taxon>Streptophyta</taxon>
        <taxon>Embryophyta</taxon>
        <taxon>Tracheophyta</taxon>
        <taxon>Spermatophyta</taxon>
        <taxon>Magnoliopsida</taxon>
        <taxon>eudicotyledons</taxon>
        <taxon>Gunneridae</taxon>
        <taxon>Pentapetalae</taxon>
        <taxon>asterids</taxon>
        <taxon>campanulids</taxon>
        <taxon>Asterales</taxon>
        <taxon>Asteraceae</taxon>
        <taxon>Asteroideae</taxon>
        <taxon>Heliantheae alliance</taxon>
        <taxon>Heliantheae</taxon>
        <taxon>Helianthus</taxon>
    </lineage>
</organism>
<evidence type="ECO:0000256" key="1">
    <source>
        <dbReference type="ARBA" id="ARBA00004141"/>
    </source>
</evidence>
<evidence type="ECO:0000256" key="8">
    <source>
        <dbReference type="SAM" id="MobiDB-lite"/>
    </source>
</evidence>
<feature type="transmembrane region" description="Helical" evidence="9">
    <location>
        <begin position="336"/>
        <end position="356"/>
    </location>
</feature>
<feature type="transmembrane region" description="Helical" evidence="9">
    <location>
        <begin position="368"/>
        <end position="392"/>
    </location>
</feature>
<dbReference type="GO" id="GO:0003333">
    <property type="term" value="P:amino acid transmembrane transport"/>
    <property type="evidence" value="ECO:0000318"/>
    <property type="project" value="GO_Central"/>
</dbReference>
<reference evidence="11" key="2">
    <citation type="submission" date="2020-06" db="EMBL/GenBank/DDBJ databases">
        <title>Helianthus annuus Genome sequencing and assembly Release 2.</title>
        <authorList>
            <person name="Gouzy J."/>
            <person name="Langlade N."/>
            <person name="Munos S."/>
        </authorList>
    </citation>
    <scope>NUCLEOTIDE SEQUENCE</scope>
    <source>
        <tissue evidence="11">Leaves</tissue>
    </source>
</reference>
<evidence type="ECO:0000256" key="3">
    <source>
        <dbReference type="ARBA" id="ARBA00022692"/>
    </source>
</evidence>
<keyword evidence="12" id="KW-1185">Reference proteome</keyword>
<protein>
    <submittedName>
        <fullName evidence="11">Amino acid transporter, transmembrane domain-containing protein</fullName>
    </submittedName>
</protein>